<name>A0A6J7G256_9ZZZZ</name>
<proteinExistence type="predicted"/>
<sequence>MPIVPATNEPIAAVARAARALPRRAIWWPSIAVATDELSPGVFSRIEVVDPPYMPPA</sequence>
<dbReference type="AlphaFoldDB" id="A0A6J7G256"/>
<evidence type="ECO:0000313" key="1">
    <source>
        <dbReference type="EMBL" id="CAB4901356.1"/>
    </source>
</evidence>
<dbReference type="EMBL" id="CAFBMK010000021">
    <property type="protein sequence ID" value="CAB4901356.1"/>
    <property type="molecule type" value="Genomic_DNA"/>
</dbReference>
<gene>
    <name evidence="1" type="ORF">UFOPK3564_00593</name>
</gene>
<protein>
    <submittedName>
        <fullName evidence="1">Unannotated protein</fullName>
    </submittedName>
</protein>
<reference evidence="1" key="1">
    <citation type="submission" date="2020-05" db="EMBL/GenBank/DDBJ databases">
        <authorList>
            <person name="Chiriac C."/>
            <person name="Salcher M."/>
            <person name="Ghai R."/>
            <person name="Kavagutti S V."/>
        </authorList>
    </citation>
    <scope>NUCLEOTIDE SEQUENCE</scope>
</reference>
<organism evidence="1">
    <name type="scientific">freshwater metagenome</name>
    <dbReference type="NCBI Taxonomy" id="449393"/>
    <lineage>
        <taxon>unclassified sequences</taxon>
        <taxon>metagenomes</taxon>
        <taxon>ecological metagenomes</taxon>
    </lineage>
</organism>
<accession>A0A6J7G256</accession>